<accession>A0AAW1R016</accession>
<dbReference type="Proteomes" id="UP001438707">
    <property type="component" value="Unassembled WGS sequence"/>
</dbReference>
<evidence type="ECO:0000313" key="1">
    <source>
        <dbReference type="EMBL" id="KAK9827114.1"/>
    </source>
</evidence>
<dbReference type="EMBL" id="JALJOS010000019">
    <property type="protein sequence ID" value="KAK9827114.1"/>
    <property type="molecule type" value="Genomic_DNA"/>
</dbReference>
<protein>
    <recommendedName>
        <fullName evidence="3">DUF559 domain-containing protein</fullName>
    </recommendedName>
</protein>
<gene>
    <name evidence="1" type="ORF">WJX74_006939</name>
</gene>
<reference evidence="1 2" key="1">
    <citation type="journal article" date="2024" name="Nat. Commun.">
        <title>Phylogenomics reveals the evolutionary origins of lichenization in chlorophyte algae.</title>
        <authorList>
            <person name="Puginier C."/>
            <person name="Libourel C."/>
            <person name="Otte J."/>
            <person name="Skaloud P."/>
            <person name="Haon M."/>
            <person name="Grisel S."/>
            <person name="Petersen M."/>
            <person name="Berrin J.G."/>
            <person name="Delaux P.M."/>
            <person name="Dal Grande F."/>
            <person name="Keller J."/>
        </authorList>
    </citation>
    <scope>NUCLEOTIDE SEQUENCE [LARGE SCALE GENOMIC DNA]</scope>
    <source>
        <strain evidence="1 2">SAG 2145</strain>
    </source>
</reference>
<name>A0AAW1R016_9CHLO</name>
<sequence>MELFKNFQSEDLKHQHIRATPEVPRRVSVYDAIKVMTGNPNPRKTWLDMSQKHPEILSLVTYHKFPGQGQRDTPVLLEEHLVQFITQEPVDMETEPAATKFPGVRATPELQPRYSVYDVIEIATSAPNPYKTWLDTHRKHPEVMQHITFYQFPGRGQRSTPVMLEGIDLYLRKLKIAIECDENNHSAYDQLRESQRQKFIEEELGCTFVRFNPYAQGFSVGDPIAAIVDKLMK</sequence>
<proteinExistence type="predicted"/>
<comment type="caution">
    <text evidence="1">The sequence shown here is derived from an EMBL/GenBank/DDBJ whole genome shotgun (WGS) entry which is preliminary data.</text>
</comment>
<evidence type="ECO:0000313" key="2">
    <source>
        <dbReference type="Proteomes" id="UP001438707"/>
    </source>
</evidence>
<keyword evidence="2" id="KW-1185">Reference proteome</keyword>
<evidence type="ECO:0008006" key="3">
    <source>
        <dbReference type="Google" id="ProtNLM"/>
    </source>
</evidence>
<dbReference type="AlphaFoldDB" id="A0AAW1R016"/>
<organism evidence="1 2">
    <name type="scientific">Apatococcus lobatus</name>
    <dbReference type="NCBI Taxonomy" id="904363"/>
    <lineage>
        <taxon>Eukaryota</taxon>
        <taxon>Viridiplantae</taxon>
        <taxon>Chlorophyta</taxon>
        <taxon>core chlorophytes</taxon>
        <taxon>Trebouxiophyceae</taxon>
        <taxon>Chlorellales</taxon>
        <taxon>Chlorellaceae</taxon>
        <taxon>Apatococcus</taxon>
    </lineage>
</organism>